<protein>
    <submittedName>
        <fullName evidence="2">Alba domain-containing protein</fullName>
    </submittedName>
</protein>
<sequence length="95" mass="10643">MKEEISIASFGDKLPKNYYYTKAKIGIKILGKEIITCEVHIKDYLANKLQVVQTKVGQILNGTGHVNNIRSTNATSIEIAVTHKIKDQPDENDDE</sequence>
<reference evidence="2" key="2">
    <citation type="submission" date="2016-11" db="UniProtKB">
        <authorList>
            <consortium name="WormBaseParasite"/>
        </authorList>
    </citation>
    <scope>IDENTIFICATION</scope>
</reference>
<dbReference type="Proteomes" id="UP000095285">
    <property type="component" value="Unassembled WGS sequence"/>
</dbReference>
<dbReference type="WBParaSite" id="EN70_3295">
    <property type="protein sequence ID" value="EN70_3295"/>
    <property type="gene ID" value="EN70_3295"/>
</dbReference>
<name>A0A1I7VJM3_LOALO</name>
<reference evidence="1" key="1">
    <citation type="submission" date="2012-04" db="EMBL/GenBank/DDBJ databases">
        <title>The Genome Sequence of Loa loa.</title>
        <authorList>
            <consortium name="The Broad Institute Genome Sequencing Platform"/>
            <consortium name="Broad Institute Genome Sequencing Center for Infectious Disease"/>
            <person name="Nutman T.B."/>
            <person name="Fink D.L."/>
            <person name="Russ C."/>
            <person name="Young S."/>
            <person name="Zeng Q."/>
            <person name="Gargeya S."/>
            <person name="Alvarado L."/>
            <person name="Berlin A."/>
            <person name="Chapman S.B."/>
            <person name="Chen Z."/>
            <person name="Freedman E."/>
            <person name="Gellesch M."/>
            <person name="Goldberg J."/>
            <person name="Griggs A."/>
            <person name="Gujja S."/>
            <person name="Heilman E.R."/>
            <person name="Heiman D."/>
            <person name="Howarth C."/>
            <person name="Mehta T."/>
            <person name="Neiman D."/>
            <person name="Pearson M."/>
            <person name="Roberts A."/>
            <person name="Saif S."/>
            <person name="Shea T."/>
            <person name="Shenoy N."/>
            <person name="Sisk P."/>
            <person name="Stolte C."/>
            <person name="Sykes S."/>
            <person name="White J."/>
            <person name="Yandava C."/>
            <person name="Haas B."/>
            <person name="Henn M.R."/>
            <person name="Nusbaum C."/>
            <person name="Birren B."/>
        </authorList>
    </citation>
    <scope>NUCLEOTIDE SEQUENCE [LARGE SCALE GENOMIC DNA]</scope>
</reference>
<evidence type="ECO:0000313" key="1">
    <source>
        <dbReference type="Proteomes" id="UP000095285"/>
    </source>
</evidence>
<accession>A0A1I7VJM3</accession>
<proteinExistence type="predicted"/>
<dbReference type="AlphaFoldDB" id="A0A1I7VJM3"/>
<keyword evidence="1" id="KW-1185">Reference proteome</keyword>
<evidence type="ECO:0000313" key="2">
    <source>
        <dbReference type="WBParaSite" id="EN70_3295"/>
    </source>
</evidence>
<organism evidence="1 2">
    <name type="scientific">Loa loa</name>
    <name type="common">Eye worm</name>
    <name type="synonym">Filaria loa</name>
    <dbReference type="NCBI Taxonomy" id="7209"/>
    <lineage>
        <taxon>Eukaryota</taxon>
        <taxon>Metazoa</taxon>
        <taxon>Ecdysozoa</taxon>
        <taxon>Nematoda</taxon>
        <taxon>Chromadorea</taxon>
        <taxon>Rhabditida</taxon>
        <taxon>Spirurina</taxon>
        <taxon>Spiruromorpha</taxon>
        <taxon>Filarioidea</taxon>
        <taxon>Onchocercidae</taxon>
        <taxon>Loa</taxon>
    </lineage>
</organism>